<sequence length="197" mass="21173">MSSHPRGKAQLARGLPGLSFGRLHEVTGPGALSFLALTVAAAGERAVWVLRFGTGEPHTHGLAAFLDPRQLFFVHVHDARDVLWAAETSLRSGSVASVLLELPRPPSLTESRRLQLAAEAGGSLGLILCPEHERPTASTTRWVCHPRPSPDLDSTRWQWALNKNKEGTNGSWDVSWRWKTRSLSVVPASGGGPGGAP</sequence>
<name>A0A7Y3RL80_9PROT</name>
<evidence type="ECO:0008006" key="3">
    <source>
        <dbReference type="Google" id="ProtNLM"/>
    </source>
</evidence>
<reference evidence="1 2" key="1">
    <citation type="submission" date="2020-05" db="EMBL/GenBank/DDBJ databases">
        <title>Parvularcula mediterraneae sp. nov., isolated from polypropylene straw from shallow seawater of the seashore of Laganas in Zakynthos island, Greece.</title>
        <authorList>
            <person name="Szabo I."/>
            <person name="Al-Omari J."/>
            <person name="Rado J."/>
            <person name="Szerdahelyi G.S."/>
        </authorList>
    </citation>
    <scope>NUCLEOTIDE SEQUENCE [LARGE SCALE GENOMIC DNA]</scope>
    <source>
        <strain evidence="1 2">ZS-1/3</strain>
    </source>
</reference>
<organism evidence="1 2">
    <name type="scientific">Parvularcula mediterranea</name>
    <dbReference type="NCBI Taxonomy" id="2732508"/>
    <lineage>
        <taxon>Bacteria</taxon>
        <taxon>Pseudomonadati</taxon>
        <taxon>Pseudomonadota</taxon>
        <taxon>Alphaproteobacteria</taxon>
        <taxon>Parvularculales</taxon>
        <taxon>Parvularculaceae</taxon>
        <taxon>Parvularcula</taxon>
    </lineage>
</organism>
<dbReference type="SUPFAM" id="SSF52540">
    <property type="entry name" value="P-loop containing nucleoside triphosphate hydrolases"/>
    <property type="match status" value="1"/>
</dbReference>
<gene>
    <name evidence="1" type="ORF">HK107_06965</name>
</gene>
<dbReference type="Gene3D" id="3.40.50.300">
    <property type="entry name" value="P-loop containing nucleotide triphosphate hydrolases"/>
    <property type="match status" value="1"/>
</dbReference>
<dbReference type="InterPro" id="IPR027417">
    <property type="entry name" value="P-loop_NTPase"/>
</dbReference>
<dbReference type="AlphaFoldDB" id="A0A7Y3RL80"/>
<protein>
    <recommendedName>
        <fullName evidence="3">Protein ImuA</fullName>
    </recommendedName>
</protein>
<comment type="caution">
    <text evidence="1">The sequence shown here is derived from an EMBL/GenBank/DDBJ whole genome shotgun (WGS) entry which is preliminary data.</text>
</comment>
<proteinExistence type="predicted"/>
<accession>A0A7Y3RL80</accession>
<evidence type="ECO:0000313" key="2">
    <source>
        <dbReference type="Proteomes" id="UP000536835"/>
    </source>
</evidence>
<dbReference type="EMBL" id="JABFCX010000002">
    <property type="protein sequence ID" value="NNU16060.1"/>
    <property type="molecule type" value="Genomic_DNA"/>
</dbReference>
<dbReference type="RefSeq" id="WP_173197987.1">
    <property type="nucleotide sequence ID" value="NZ_JABFCX010000002.1"/>
</dbReference>
<evidence type="ECO:0000313" key="1">
    <source>
        <dbReference type="EMBL" id="NNU16060.1"/>
    </source>
</evidence>
<keyword evidence="2" id="KW-1185">Reference proteome</keyword>
<dbReference type="Proteomes" id="UP000536835">
    <property type="component" value="Unassembled WGS sequence"/>
</dbReference>